<name>A0A3A9AM76_9FIRM</name>
<dbReference type="AlphaFoldDB" id="A0A3A9AM76"/>
<dbReference type="OrthoDB" id="1651175at2"/>
<dbReference type="Proteomes" id="UP000280696">
    <property type="component" value="Unassembled WGS sequence"/>
</dbReference>
<keyword evidence="3" id="KW-1185">Reference proteome</keyword>
<reference evidence="2 3" key="1">
    <citation type="submission" date="2018-09" db="EMBL/GenBank/DDBJ databases">
        <title>Murine metabolic-syndrome-specific gut microbial biobank.</title>
        <authorList>
            <person name="Liu C."/>
        </authorList>
    </citation>
    <scope>NUCLEOTIDE SEQUENCE [LARGE SCALE GENOMIC DNA]</scope>
    <source>
        <strain evidence="2 3">0.1xD8-82</strain>
    </source>
</reference>
<organism evidence="2 3">
    <name type="scientific">Parablautia intestinalis</name>
    <dbReference type="NCBI Taxonomy" id="2320100"/>
    <lineage>
        <taxon>Bacteria</taxon>
        <taxon>Bacillati</taxon>
        <taxon>Bacillota</taxon>
        <taxon>Clostridia</taxon>
        <taxon>Lachnospirales</taxon>
        <taxon>Lachnospiraceae</taxon>
        <taxon>Parablautia</taxon>
    </lineage>
</organism>
<gene>
    <name evidence="2" type="ORF">D7V94_08490</name>
</gene>
<evidence type="ECO:0000313" key="2">
    <source>
        <dbReference type="EMBL" id="RKI92094.1"/>
    </source>
</evidence>
<evidence type="ECO:0000313" key="3">
    <source>
        <dbReference type="Proteomes" id="UP000280696"/>
    </source>
</evidence>
<protein>
    <submittedName>
        <fullName evidence="2">Uncharacterized protein</fullName>
    </submittedName>
</protein>
<evidence type="ECO:0000256" key="1">
    <source>
        <dbReference type="SAM" id="Coils"/>
    </source>
</evidence>
<feature type="coiled-coil region" evidence="1">
    <location>
        <begin position="43"/>
        <end position="82"/>
    </location>
</feature>
<accession>A0A3A9AM76</accession>
<dbReference type="RefSeq" id="WP_016226832.1">
    <property type="nucleotide sequence ID" value="NZ_RAYQ01000006.1"/>
</dbReference>
<comment type="caution">
    <text evidence="2">The sequence shown here is derived from an EMBL/GenBank/DDBJ whole genome shotgun (WGS) entry which is preliminary data.</text>
</comment>
<sequence length="162" mass="18538">MSIGEIVAAISGGALFLGTFIEVSKIKINPWSSLFGWIGNKMMASVKEEMKELRKEQEEIAKRQEELAIQRAIDAADNIKAEIFNFYNECQRGQRHSEGEFNYIIQQNEKYEELLKVTNDPNGVYEAEYEYILKIYHKCQEEKDFYVGGEPGEAKQGRAQGA</sequence>
<proteinExistence type="predicted"/>
<keyword evidence="1" id="KW-0175">Coiled coil</keyword>
<dbReference type="EMBL" id="RAYQ01000006">
    <property type="protein sequence ID" value="RKI92094.1"/>
    <property type="molecule type" value="Genomic_DNA"/>
</dbReference>